<keyword evidence="2" id="KW-1185">Reference proteome</keyword>
<dbReference type="STRING" id="709015.GCA_000472485_00486"/>
<dbReference type="KEGG" id="pact:CA264_02465"/>
<proteinExistence type="predicted"/>
<evidence type="ECO:0000313" key="2">
    <source>
        <dbReference type="Proteomes" id="UP000266292"/>
    </source>
</evidence>
<dbReference type="EMBL" id="CP021235">
    <property type="protein sequence ID" value="ARS34394.1"/>
    <property type="molecule type" value="Genomic_DNA"/>
</dbReference>
<organism evidence="1 2">
    <name type="scientific">Pontibacter actiniarum</name>
    <dbReference type="NCBI Taxonomy" id="323450"/>
    <lineage>
        <taxon>Bacteria</taxon>
        <taxon>Pseudomonadati</taxon>
        <taxon>Bacteroidota</taxon>
        <taxon>Cytophagia</taxon>
        <taxon>Cytophagales</taxon>
        <taxon>Hymenobacteraceae</taxon>
        <taxon>Pontibacter</taxon>
    </lineage>
</organism>
<evidence type="ECO:0000313" key="1">
    <source>
        <dbReference type="EMBL" id="ARS34394.1"/>
    </source>
</evidence>
<sequence length="71" mass="8112">MLGSPTLTILLIRMLSPEEPRWMATFETLEKSLLADWHMYRYGTDHGATKWLLECEATASLTKHKTSTTSI</sequence>
<protein>
    <submittedName>
        <fullName evidence="1">Uncharacterized protein</fullName>
    </submittedName>
</protein>
<name>A0A1X9YNG9_9BACT</name>
<dbReference type="AlphaFoldDB" id="A0A1X9YNG9"/>
<accession>A0A1X9YNG9</accession>
<gene>
    <name evidence="1" type="ORF">CA264_02465</name>
</gene>
<reference evidence="2" key="1">
    <citation type="submission" date="2017-05" db="EMBL/GenBank/DDBJ databases">
        <authorList>
            <person name="Ray J."/>
            <person name="Price M."/>
            <person name="Deutschbauer A."/>
        </authorList>
    </citation>
    <scope>NUCLEOTIDE SEQUENCE [LARGE SCALE GENOMIC DNA]</scope>
    <source>
        <strain evidence="2">DSM 19842</strain>
    </source>
</reference>
<dbReference type="Proteomes" id="UP000266292">
    <property type="component" value="Chromosome"/>
</dbReference>